<comment type="caution">
    <text evidence="3">The sequence shown here is derived from an EMBL/GenBank/DDBJ whole genome shotgun (WGS) entry which is preliminary data.</text>
</comment>
<feature type="compositionally biased region" description="Low complexity" evidence="1">
    <location>
        <begin position="610"/>
        <end position="621"/>
    </location>
</feature>
<dbReference type="SUPFAM" id="SSF109993">
    <property type="entry name" value="VPS9 domain"/>
    <property type="match status" value="1"/>
</dbReference>
<sequence length="752" mass="88416">MEWILYERKGKKPKIDSESRMLKQQYNNILQQIGNVEYKVLKQGTVRKQQKRILLLRPNGIVDFPDLPRNSPKILKRLVSKLRIYSNIIKVHVSTSILTLTFENYSTRSYESDGDYDVMELASEISERCQAQNDPLSIKDKPQLYSRDLINFSNYSLSGGLLDLFEKQVEKQILFNFQEQKFSLDTLGSLINDERLEHNNENEKETKNEKEIKIKNEKENEKESENEKEKESENEKEKEKEKEKESENENENENKNENENENEKEKEKVLKIENTKDKENKTLKLKNKLTKNNPKSNEVQKQSSQTKKRQNEKVFKINSHNLIFKKNYGLDKQTEIQNKILQKSKNRNSFMILPLDGLDNSATNNQAKKSKKKNKKRLSRREIQKKERKKSEDVLFDLLFESGLTLETKPNKPKLRRVKPITNLKLKNNGQRIAMLENRELDEKIEFALKTTIYSKYESISLRKLSNYISELSLEDIDFYAKQFRSGIDQYRTHLLKKKYSEIVSRIRDAQSVDKKILDSQIERTANAILEKSLLTPIYDQILLIFQKKFQKEDEKIKNIILNLRKKDQQFFGIKKEFVSESNYKNPCKILSKLNLNLDFDSKRSENLDTNTNKNTNTNTNENDEWTVDENDNTNTNTSTNTNKNSHKSTNAIETLNSNIKQMPNEKHQIIFQSSKSIYQTVKKENNNPVLVADDFLPIFEYVIVNSEIDHLYSLTEFLTAFSDESEMKSECGYYFVSFTIAVQHIQSITEF</sequence>
<evidence type="ECO:0000259" key="2">
    <source>
        <dbReference type="PROSITE" id="PS51205"/>
    </source>
</evidence>
<feature type="domain" description="VPS9" evidence="2">
    <location>
        <begin position="610"/>
        <end position="752"/>
    </location>
</feature>
<dbReference type="Proteomes" id="UP001150062">
    <property type="component" value="Unassembled WGS sequence"/>
</dbReference>
<feature type="compositionally biased region" description="Basic and acidic residues" evidence="1">
    <location>
        <begin position="195"/>
        <end position="282"/>
    </location>
</feature>
<keyword evidence="4" id="KW-1185">Reference proteome</keyword>
<dbReference type="PANTHER" id="PTHR23101:SF25">
    <property type="entry name" value="GTPASE-ACTIVATING PROTEIN AND VPS9 DOMAIN-CONTAINING PROTEIN 1"/>
    <property type="match status" value="1"/>
</dbReference>
<feature type="region of interest" description="Disordered" evidence="1">
    <location>
        <begin position="195"/>
        <end position="314"/>
    </location>
</feature>
<accession>A0ABQ8XSL9</accession>
<evidence type="ECO:0000313" key="3">
    <source>
        <dbReference type="EMBL" id="KAJ6235084.1"/>
    </source>
</evidence>
<feature type="compositionally biased region" description="Low complexity" evidence="1">
    <location>
        <begin position="633"/>
        <end position="648"/>
    </location>
</feature>
<proteinExistence type="predicted"/>
<dbReference type="InterPro" id="IPR003123">
    <property type="entry name" value="VPS9"/>
</dbReference>
<gene>
    <name evidence="3" type="ORF">M0813_28768</name>
</gene>
<feature type="region of interest" description="Disordered" evidence="1">
    <location>
        <begin position="604"/>
        <end position="648"/>
    </location>
</feature>
<reference evidence="3" key="1">
    <citation type="submission" date="2022-08" db="EMBL/GenBank/DDBJ databases">
        <title>Novel sulfate-reducing endosymbionts in the free-living metamonad Anaeramoeba.</title>
        <authorList>
            <person name="Jerlstrom-Hultqvist J."/>
            <person name="Cepicka I."/>
            <person name="Gallot-Lavallee L."/>
            <person name="Salas-Leiva D."/>
            <person name="Curtis B.A."/>
            <person name="Zahonova K."/>
            <person name="Pipaliya S."/>
            <person name="Dacks J."/>
            <person name="Roger A.J."/>
        </authorList>
    </citation>
    <scope>NUCLEOTIDE SEQUENCE</scope>
    <source>
        <strain evidence="3">Schooner1</strain>
    </source>
</reference>
<feature type="compositionally biased region" description="Acidic residues" evidence="1">
    <location>
        <begin position="622"/>
        <end position="632"/>
    </location>
</feature>
<dbReference type="InterPro" id="IPR045046">
    <property type="entry name" value="Vps9-like"/>
</dbReference>
<dbReference type="PROSITE" id="PS51205">
    <property type="entry name" value="VPS9"/>
    <property type="match status" value="1"/>
</dbReference>
<dbReference type="Pfam" id="PF02204">
    <property type="entry name" value="VPS9"/>
    <property type="match status" value="1"/>
</dbReference>
<evidence type="ECO:0000313" key="4">
    <source>
        <dbReference type="Proteomes" id="UP001150062"/>
    </source>
</evidence>
<feature type="compositionally biased region" description="Basic residues" evidence="1">
    <location>
        <begin position="368"/>
        <end position="379"/>
    </location>
</feature>
<evidence type="ECO:0000256" key="1">
    <source>
        <dbReference type="SAM" id="MobiDB-lite"/>
    </source>
</evidence>
<feature type="region of interest" description="Disordered" evidence="1">
    <location>
        <begin position="355"/>
        <end position="385"/>
    </location>
</feature>
<organism evidence="3 4">
    <name type="scientific">Anaeramoeba flamelloides</name>
    <dbReference type="NCBI Taxonomy" id="1746091"/>
    <lineage>
        <taxon>Eukaryota</taxon>
        <taxon>Metamonada</taxon>
        <taxon>Anaeramoebidae</taxon>
        <taxon>Anaeramoeba</taxon>
    </lineage>
</organism>
<protein>
    <recommendedName>
        <fullName evidence="2">VPS9 domain-containing protein</fullName>
    </recommendedName>
</protein>
<name>A0ABQ8XSL9_9EUKA</name>
<dbReference type="EMBL" id="JAOAOG010000265">
    <property type="protein sequence ID" value="KAJ6235084.1"/>
    <property type="molecule type" value="Genomic_DNA"/>
</dbReference>
<dbReference type="PANTHER" id="PTHR23101">
    <property type="entry name" value="RAB GDP/GTP EXCHANGE FACTOR"/>
    <property type="match status" value="1"/>
</dbReference>
<dbReference type="InterPro" id="IPR037191">
    <property type="entry name" value="VPS9_dom_sf"/>
</dbReference>
<dbReference type="Gene3D" id="1.20.1050.80">
    <property type="entry name" value="VPS9 domain"/>
    <property type="match status" value="1"/>
</dbReference>